<evidence type="ECO:0000313" key="2">
    <source>
        <dbReference type="EMBL" id="MFC6037242.1"/>
    </source>
</evidence>
<dbReference type="RefSeq" id="WP_379881392.1">
    <property type="nucleotide sequence ID" value="NZ_JBHPON010000003.1"/>
</dbReference>
<organism evidence="2 3">
    <name type="scientific">Hyphococcus aureus</name>
    <dbReference type="NCBI Taxonomy" id="2666033"/>
    <lineage>
        <taxon>Bacteria</taxon>
        <taxon>Pseudomonadati</taxon>
        <taxon>Pseudomonadota</taxon>
        <taxon>Alphaproteobacteria</taxon>
        <taxon>Parvularculales</taxon>
        <taxon>Parvularculaceae</taxon>
        <taxon>Hyphococcus</taxon>
    </lineage>
</organism>
<dbReference type="Proteomes" id="UP001596116">
    <property type="component" value="Unassembled WGS sequence"/>
</dbReference>
<dbReference type="EMBL" id="JBHPON010000003">
    <property type="protein sequence ID" value="MFC6037242.1"/>
    <property type="molecule type" value="Genomic_DNA"/>
</dbReference>
<sequence>MMKNIAAALLAVICFSAATAHGEEPQNEDARREARRAAWMAMGIEDYQPPVPQELTATKLEDFTALEATQGVAADEKYFYAVANYVLAKYERKTGALIKRWIGKRGGLIRHMNSCYAEAGKLYCANSNHPQLPMASSIEIFDTKTMTHVESKSFGVMDEGSLVWFDHYKDGWIAGFAHYDDETGLPFKDHSYASVVTYDRDWRKTGGYALPASILEKMAPQAASGGAIGDDGRLYVMGHDLPEMYVLDFPEMGPVMTHVATIAAPAEGQAFAFDPEDPRRVWAISRPSGKVVSFTLPEID</sequence>
<gene>
    <name evidence="2" type="ORF">ACFMB1_16920</name>
</gene>
<keyword evidence="1" id="KW-0732">Signal</keyword>
<comment type="caution">
    <text evidence="2">The sequence shown here is derived from an EMBL/GenBank/DDBJ whole genome shotgun (WGS) entry which is preliminary data.</text>
</comment>
<proteinExistence type="predicted"/>
<protein>
    <recommendedName>
        <fullName evidence="4">SMP-30/Gluconolactonase/LRE-like region domain-containing protein</fullName>
    </recommendedName>
</protein>
<reference evidence="2 3" key="1">
    <citation type="submission" date="2024-09" db="EMBL/GenBank/DDBJ databases">
        <authorList>
            <person name="Zhang Z.-H."/>
        </authorList>
    </citation>
    <scope>NUCLEOTIDE SEQUENCE [LARGE SCALE GENOMIC DNA]</scope>
    <source>
        <strain evidence="2 3">HHTR114</strain>
    </source>
</reference>
<feature type="chain" id="PRO_5045928540" description="SMP-30/Gluconolactonase/LRE-like region domain-containing protein" evidence="1">
    <location>
        <begin position="23"/>
        <end position="300"/>
    </location>
</feature>
<dbReference type="SUPFAM" id="SSF75011">
    <property type="entry name" value="3-carboxy-cis,cis-mucoante lactonizing enzyme"/>
    <property type="match status" value="1"/>
</dbReference>
<name>A0ABW1L2J1_9PROT</name>
<accession>A0ABW1L2J1</accession>
<evidence type="ECO:0000313" key="3">
    <source>
        <dbReference type="Proteomes" id="UP001596116"/>
    </source>
</evidence>
<feature type="signal peptide" evidence="1">
    <location>
        <begin position="1"/>
        <end position="22"/>
    </location>
</feature>
<evidence type="ECO:0008006" key="4">
    <source>
        <dbReference type="Google" id="ProtNLM"/>
    </source>
</evidence>
<evidence type="ECO:0000256" key="1">
    <source>
        <dbReference type="SAM" id="SignalP"/>
    </source>
</evidence>
<keyword evidence="3" id="KW-1185">Reference proteome</keyword>